<name>A0A8D8HEK4_CULPI</name>
<evidence type="ECO:0000313" key="3">
    <source>
        <dbReference type="EMBL" id="CAG6533268.1"/>
    </source>
</evidence>
<protein>
    <submittedName>
        <fullName evidence="3">(northern house mosquito) hypothetical protein</fullName>
    </submittedName>
</protein>
<proteinExistence type="predicted"/>
<keyword evidence="2" id="KW-1133">Transmembrane helix</keyword>
<accession>A0A8D8HEK4</accession>
<feature type="compositionally biased region" description="Low complexity" evidence="1">
    <location>
        <begin position="1"/>
        <end position="14"/>
    </location>
</feature>
<feature type="region of interest" description="Disordered" evidence="1">
    <location>
        <begin position="1"/>
        <end position="22"/>
    </location>
</feature>
<dbReference type="EMBL" id="HBUE01208529">
    <property type="protein sequence ID" value="CAG6533268.1"/>
    <property type="molecule type" value="Transcribed_RNA"/>
</dbReference>
<reference evidence="3" key="1">
    <citation type="submission" date="2021-05" db="EMBL/GenBank/DDBJ databases">
        <authorList>
            <person name="Alioto T."/>
            <person name="Alioto T."/>
            <person name="Gomez Garrido J."/>
        </authorList>
    </citation>
    <scope>NUCLEOTIDE SEQUENCE</scope>
</reference>
<sequence length="174" mass="19382">MPSSSSPAQNSSKQQTKRQRSDILARVPAISSVFSSFVCAKTRVHPHILPASITTKKKNKSNVGSTSVLPVDYQSKRSQAGVSSFQKDAGLQFTCFQIQFYLCCSFAPFQSRTPLSVSKHFAIRGEIPSKSFVLCSTRNYLCTTILVNAYFHISYYLLLTVFFIQGKKIFSNSN</sequence>
<evidence type="ECO:0000256" key="2">
    <source>
        <dbReference type="SAM" id="Phobius"/>
    </source>
</evidence>
<organism evidence="3">
    <name type="scientific">Culex pipiens</name>
    <name type="common">House mosquito</name>
    <dbReference type="NCBI Taxonomy" id="7175"/>
    <lineage>
        <taxon>Eukaryota</taxon>
        <taxon>Metazoa</taxon>
        <taxon>Ecdysozoa</taxon>
        <taxon>Arthropoda</taxon>
        <taxon>Hexapoda</taxon>
        <taxon>Insecta</taxon>
        <taxon>Pterygota</taxon>
        <taxon>Neoptera</taxon>
        <taxon>Endopterygota</taxon>
        <taxon>Diptera</taxon>
        <taxon>Nematocera</taxon>
        <taxon>Culicoidea</taxon>
        <taxon>Culicidae</taxon>
        <taxon>Culicinae</taxon>
        <taxon>Culicini</taxon>
        <taxon>Culex</taxon>
        <taxon>Culex</taxon>
    </lineage>
</organism>
<dbReference type="EMBL" id="HBUE01314869">
    <property type="protein sequence ID" value="CAG6585148.1"/>
    <property type="molecule type" value="Transcribed_RNA"/>
</dbReference>
<keyword evidence="2" id="KW-0812">Transmembrane</keyword>
<evidence type="ECO:0000256" key="1">
    <source>
        <dbReference type="SAM" id="MobiDB-lite"/>
    </source>
</evidence>
<keyword evidence="2" id="KW-0472">Membrane</keyword>
<dbReference type="AlphaFoldDB" id="A0A8D8HEK4"/>
<feature type="transmembrane region" description="Helical" evidence="2">
    <location>
        <begin position="145"/>
        <end position="164"/>
    </location>
</feature>